<name>A0AAI8Z2J7_9PEZI</name>
<evidence type="ECO:0000313" key="2">
    <source>
        <dbReference type="EMBL" id="CAK4031295.1"/>
    </source>
</evidence>
<dbReference type="AlphaFoldDB" id="A0AAI8Z2J7"/>
<evidence type="ECO:0000313" key="3">
    <source>
        <dbReference type="Proteomes" id="UP001296104"/>
    </source>
</evidence>
<evidence type="ECO:0000256" key="1">
    <source>
        <dbReference type="SAM" id="MobiDB-lite"/>
    </source>
</evidence>
<proteinExistence type="predicted"/>
<accession>A0AAI8Z2J7</accession>
<organism evidence="2 3">
    <name type="scientific">Lecanosticta acicola</name>
    <dbReference type="NCBI Taxonomy" id="111012"/>
    <lineage>
        <taxon>Eukaryota</taxon>
        <taxon>Fungi</taxon>
        <taxon>Dikarya</taxon>
        <taxon>Ascomycota</taxon>
        <taxon>Pezizomycotina</taxon>
        <taxon>Dothideomycetes</taxon>
        <taxon>Dothideomycetidae</taxon>
        <taxon>Mycosphaerellales</taxon>
        <taxon>Mycosphaerellaceae</taxon>
        <taxon>Lecanosticta</taxon>
    </lineage>
</organism>
<protein>
    <submittedName>
        <fullName evidence="2">Uncharacterized protein</fullName>
    </submittedName>
</protein>
<reference evidence="2" key="1">
    <citation type="submission" date="2023-11" db="EMBL/GenBank/DDBJ databases">
        <authorList>
            <person name="Alioto T."/>
            <person name="Alioto T."/>
            <person name="Gomez Garrido J."/>
        </authorList>
    </citation>
    <scope>NUCLEOTIDE SEQUENCE</scope>
</reference>
<keyword evidence="3" id="KW-1185">Reference proteome</keyword>
<feature type="region of interest" description="Disordered" evidence="1">
    <location>
        <begin position="153"/>
        <end position="189"/>
    </location>
</feature>
<dbReference type="EMBL" id="CAVMBE010000046">
    <property type="protein sequence ID" value="CAK4031295.1"/>
    <property type="molecule type" value="Genomic_DNA"/>
</dbReference>
<gene>
    <name evidence="2" type="ORF">LECACI_7A006453</name>
</gene>
<dbReference type="Proteomes" id="UP001296104">
    <property type="component" value="Unassembled WGS sequence"/>
</dbReference>
<comment type="caution">
    <text evidence="2">The sequence shown here is derived from an EMBL/GenBank/DDBJ whole genome shotgun (WGS) entry which is preliminary data.</text>
</comment>
<sequence length="207" mass="23757">MPSDIVRSWYILLSSIPRLLHPPRLIFVFSKPQDSLPAENMKTDHQIIRSVLSEDDMERILCLWITVDESQWNTEKAARLLGSPSETFLESIRNMYGKIRAAYAKESKVYVDHIARMSFHLDHLEFKRGGFANSRLEYSLEGRSGMHAAETANEQVKNTEGQLVMRDDDAESSNRKRKSAQSAMEECVEKSSFKRSRRLIATSNVSM</sequence>